<dbReference type="AlphaFoldDB" id="I0I1U3"/>
<evidence type="ECO:0000313" key="1">
    <source>
        <dbReference type="EMBL" id="BAL99230.1"/>
    </source>
</evidence>
<reference evidence="1 2" key="1">
    <citation type="submission" date="2012-02" db="EMBL/GenBank/DDBJ databases">
        <title>Complete genome sequence of Caldilinea aerophila DSM 14535 (= NBRC 102666).</title>
        <authorList>
            <person name="Oguchi A."/>
            <person name="Hosoyama A."/>
            <person name="Sekine M."/>
            <person name="Fukai R."/>
            <person name="Kato Y."/>
            <person name="Nakamura S."/>
            <person name="Hanada S."/>
            <person name="Yamazaki S."/>
            <person name="Fujita N."/>
        </authorList>
    </citation>
    <scope>NUCLEOTIDE SEQUENCE [LARGE SCALE GENOMIC DNA]</scope>
    <source>
        <strain evidence="2">DSM 14535 / JCM 11387 / NBRC 104270 / STL-6-O1</strain>
    </source>
</reference>
<sequence length="51" mass="6097">MVLPFQQVFTQAIHEYNMGVYGIGKFFDQDFSNSVKDERTESHHILLKFFR</sequence>
<proteinExistence type="predicted"/>
<evidence type="ECO:0000313" key="2">
    <source>
        <dbReference type="Proteomes" id="UP000007880"/>
    </source>
</evidence>
<dbReference type="Proteomes" id="UP000007880">
    <property type="component" value="Chromosome"/>
</dbReference>
<protein>
    <submittedName>
        <fullName evidence="1">Uncharacterized protein</fullName>
    </submittedName>
</protein>
<dbReference type="HOGENOM" id="CLU_3096688_0_0_0"/>
<accession>I0I1U3</accession>
<name>I0I1U3_CALAS</name>
<gene>
    <name evidence="1" type="ordered locus">CLDAP_11910</name>
</gene>
<keyword evidence="2" id="KW-1185">Reference proteome</keyword>
<dbReference type="EMBL" id="AP012337">
    <property type="protein sequence ID" value="BAL99230.1"/>
    <property type="molecule type" value="Genomic_DNA"/>
</dbReference>
<dbReference type="KEGG" id="cap:CLDAP_11910"/>
<organism evidence="1 2">
    <name type="scientific">Caldilinea aerophila (strain DSM 14535 / JCM 11387 / NBRC 104270 / STL-6-O1)</name>
    <dbReference type="NCBI Taxonomy" id="926550"/>
    <lineage>
        <taxon>Bacteria</taxon>
        <taxon>Bacillati</taxon>
        <taxon>Chloroflexota</taxon>
        <taxon>Caldilineae</taxon>
        <taxon>Caldilineales</taxon>
        <taxon>Caldilineaceae</taxon>
        <taxon>Caldilinea</taxon>
    </lineage>
</organism>